<proteinExistence type="predicted"/>
<evidence type="ECO:0000256" key="1">
    <source>
        <dbReference type="PROSITE-ProRule" id="PRU00339"/>
    </source>
</evidence>
<evidence type="ECO:0000313" key="3">
    <source>
        <dbReference type="Proteomes" id="UP000183200"/>
    </source>
</evidence>
<organism evidence="2 3">
    <name type="scientific">Pedobacter steynii</name>
    <dbReference type="NCBI Taxonomy" id="430522"/>
    <lineage>
        <taxon>Bacteria</taxon>
        <taxon>Pseudomonadati</taxon>
        <taxon>Bacteroidota</taxon>
        <taxon>Sphingobacteriia</taxon>
        <taxon>Sphingobacteriales</taxon>
        <taxon>Sphingobacteriaceae</taxon>
        <taxon>Pedobacter</taxon>
    </lineage>
</organism>
<dbReference type="Proteomes" id="UP000183200">
    <property type="component" value="Unassembled WGS sequence"/>
</dbReference>
<feature type="repeat" description="TPR" evidence="1">
    <location>
        <begin position="218"/>
        <end position="251"/>
    </location>
</feature>
<protein>
    <submittedName>
        <fullName evidence="2">Tetratricopeptide repeat-containing protein</fullName>
    </submittedName>
</protein>
<dbReference type="SMART" id="SM00028">
    <property type="entry name" value="TPR"/>
    <property type="match status" value="4"/>
</dbReference>
<name>A0A1H0CC67_9SPHI</name>
<dbReference type="AlphaFoldDB" id="A0A1H0CC67"/>
<dbReference type="Pfam" id="PF13424">
    <property type="entry name" value="TPR_12"/>
    <property type="match status" value="1"/>
</dbReference>
<dbReference type="InterPro" id="IPR011990">
    <property type="entry name" value="TPR-like_helical_dom_sf"/>
</dbReference>
<dbReference type="EMBL" id="FNGY01000008">
    <property type="protein sequence ID" value="SDN55498.1"/>
    <property type="molecule type" value="Genomic_DNA"/>
</dbReference>
<feature type="repeat" description="TPR" evidence="1">
    <location>
        <begin position="177"/>
        <end position="210"/>
    </location>
</feature>
<keyword evidence="3" id="KW-1185">Reference proteome</keyword>
<dbReference type="PROSITE" id="PS50005">
    <property type="entry name" value="TPR"/>
    <property type="match status" value="2"/>
</dbReference>
<dbReference type="InterPro" id="IPR019734">
    <property type="entry name" value="TPR_rpt"/>
</dbReference>
<dbReference type="Gene3D" id="1.25.40.10">
    <property type="entry name" value="Tetratricopeptide repeat domain"/>
    <property type="match status" value="1"/>
</dbReference>
<sequence length="306" mass="35223">MSTQGNFNAEQEEEFFNKIDQVYDLTEASDFDAAEQLLLQIDGSISGPKENSSVGGVVLDSIYSFYEQTGALEKALPFFLEETDYLKEKMNHQKISSTRHFLTTGAIYYALKELDHARTYFGIAYEKEGSRIFQDENSDYLRIALMDDAEFEAFKTDFVPNKDEETLELTEAQQELLDQYCEEGNAEMDKENFSGAIEAFNKALEVLPAPKDDWEATAWISASIGDAYFSEKKYKEALDHLHRAYQIYGEEEPSAFVLLRMGQSYLELKEEKHATDYLHHAYKLEGKELFEDDKKYLKFLGTKVKL</sequence>
<reference evidence="3" key="1">
    <citation type="submission" date="2016-10" db="EMBL/GenBank/DDBJ databases">
        <authorList>
            <person name="Varghese N."/>
            <person name="Submissions S."/>
        </authorList>
    </citation>
    <scope>NUCLEOTIDE SEQUENCE [LARGE SCALE GENOMIC DNA]</scope>
    <source>
        <strain evidence="3">DSM 19110</strain>
    </source>
</reference>
<accession>A0A1H0CC67</accession>
<gene>
    <name evidence="2" type="ORF">SAMN05421820_10876</name>
</gene>
<keyword evidence="1" id="KW-0802">TPR repeat</keyword>
<dbReference type="RefSeq" id="WP_083361994.1">
    <property type="nucleotide sequence ID" value="NZ_FNGY01000008.1"/>
</dbReference>
<dbReference type="SUPFAM" id="SSF48452">
    <property type="entry name" value="TPR-like"/>
    <property type="match status" value="1"/>
</dbReference>
<evidence type="ECO:0000313" key="2">
    <source>
        <dbReference type="EMBL" id="SDN55498.1"/>
    </source>
</evidence>
<dbReference type="OrthoDB" id="1551390at2"/>